<reference evidence="2" key="1">
    <citation type="journal article" date="2015" name="Proc. Natl. Acad. Sci. U.S.A.">
        <title>Bacterial clade with the ribosomal RNA operon on a small plasmid rather than the chromosome.</title>
        <authorList>
            <person name="Anda M."/>
            <person name="Ohtsubo Y."/>
            <person name="Okubo T."/>
            <person name="Sugawara M."/>
            <person name="Nagata Y."/>
            <person name="Tsuda M."/>
            <person name="Minamisawa K."/>
            <person name="Mitsui H."/>
        </authorList>
    </citation>
    <scope>NUCLEOTIDE SEQUENCE</scope>
    <source>
        <strain evidence="2">DSM 15513</strain>
    </source>
</reference>
<dbReference type="EMBL" id="LC066397">
    <property type="protein sequence ID" value="BAT31058.1"/>
    <property type="molecule type" value="Genomic_DNA"/>
</dbReference>
<evidence type="ECO:0000256" key="1">
    <source>
        <dbReference type="SAM" id="SignalP"/>
    </source>
</evidence>
<evidence type="ECO:0000313" key="2">
    <source>
        <dbReference type="EMBL" id="BAT31058.1"/>
    </source>
</evidence>
<keyword evidence="1" id="KW-0732">Signal</keyword>
<sequence>MLCAIALASLGSSVSSTSAQTAIDDSYCTQISERDKQASDGYPLTDAGSILRQDRANLHRYGRPDRGDDGDFTFVSQNARAQIPQLVTNGNSDPAVLDEIVYGTPSVCVNVYRNHMDVWFRY</sequence>
<protein>
    <submittedName>
        <fullName evidence="2">Uncharacterized protein</fullName>
    </submittedName>
</protein>
<organism evidence="2">
    <name type="scientific">Fulvimarina pelagi</name>
    <dbReference type="NCBI Taxonomy" id="217511"/>
    <lineage>
        <taxon>Bacteria</taxon>
        <taxon>Pseudomonadati</taxon>
        <taxon>Pseudomonadota</taxon>
        <taxon>Alphaproteobacteria</taxon>
        <taxon>Hyphomicrobiales</taxon>
        <taxon>Aurantimonadaceae</taxon>
        <taxon>Fulvimarina</taxon>
    </lineage>
</organism>
<dbReference type="AlphaFoldDB" id="A0A0P0Z8R5"/>
<feature type="signal peptide" evidence="1">
    <location>
        <begin position="1"/>
        <end position="21"/>
    </location>
</feature>
<name>A0A0P0Z8R5_9HYPH</name>
<feature type="chain" id="PRO_5006058228" evidence="1">
    <location>
        <begin position="22"/>
        <end position="122"/>
    </location>
</feature>
<proteinExistence type="predicted"/>
<accession>A0A0P0Z8R5</accession>